<keyword evidence="3" id="KW-1185">Reference proteome</keyword>
<gene>
    <name evidence="2" type="ORF">PCOR1329_LOCUS52848</name>
</gene>
<sequence length="84" mass="8930">CIDRSKRKVPAMLREVPVDRPSPESDELPLLSPALAHSLPKTELAEVGARTAQGAAPMGAMEGTLRTQLAVRLRGSSTASCCKF</sequence>
<dbReference type="EMBL" id="CAUYUJ010016433">
    <property type="protein sequence ID" value="CAK0865270.1"/>
    <property type="molecule type" value="Genomic_DNA"/>
</dbReference>
<evidence type="ECO:0000313" key="3">
    <source>
        <dbReference type="Proteomes" id="UP001189429"/>
    </source>
</evidence>
<reference evidence="2" key="1">
    <citation type="submission" date="2023-10" db="EMBL/GenBank/DDBJ databases">
        <authorList>
            <person name="Chen Y."/>
            <person name="Shah S."/>
            <person name="Dougan E. K."/>
            <person name="Thang M."/>
            <person name="Chan C."/>
        </authorList>
    </citation>
    <scope>NUCLEOTIDE SEQUENCE [LARGE SCALE GENOMIC DNA]</scope>
</reference>
<name>A0ABN9UYC0_9DINO</name>
<evidence type="ECO:0000256" key="1">
    <source>
        <dbReference type="SAM" id="MobiDB-lite"/>
    </source>
</evidence>
<comment type="caution">
    <text evidence="2">The sequence shown here is derived from an EMBL/GenBank/DDBJ whole genome shotgun (WGS) entry which is preliminary data.</text>
</comment>
<evidence type="ECO:0000313" key="2">
    <source>
        <dbReference type="EMBL" id="CAK0865270.1"/>
    </source>
</evidence>
<feature type="region of interest" description="Disordered" evidence="1">
    <location>
        <begin position="1"/>
        <end position="28"/>
    </location>
</feature>
<accession>A0ABN9UYC0</accession>
<dbReference type="Proteomes" id="UP001189429">
    <property type="component" value="Unassembled WGS sequence"/>
</dbReference>
<organism evidence="2 3">
    <name type="scientific">Prorocentrum cordatum</name>
    <dbReference type="NCBI Taxonomy" id="2364126"/>
    <lineage>
        <taxon>Eukaryota</taxon>
        <taxon>Sar</taxon>
        <taxon>Alveolata</taxon>
        <taxon>Dinophyceae</taxon>
        <taxon>Prorocentrales</taxon>
        <taxon>Prorocentraceae</taxon>
        <taxon>Prorocentrum</taxon>
    </lineage>
</organism>
<protein>
    <submittedName>
        <fullName evidence="2">Uncharacterized protein</fullName>
    </submittedName>
</protein>
<feature type="non-terminal residue" evidence="2">
    <location>
        <position position="1"/>
    </location>
</feature>
<proteinExistence type="predicted"/>